<evidence type="ECO:0000259" key="3">
    <source>
        <dbReference type="PROSITE" id="PS50893"/>
    </source>
</evidence>
<dbReference type="Pfam" id="PF00037">
    <property type="entry name" value="Fer4"/>
    <property type="match status" value="1"/>
</dbReference>
<dbReference type="PROSITE" id="PS51379">
    <property type="entry name" value="4FE4S_FER_2"/>
    <property type="match status" value="2"/>
</dbReference>
<dbReference type="GO" id="GO:0016887">
    <property type="term" value="F:ATP hydrolysis activity"/>
    <property type="evidence" value="ECO:0007669"/>
    <property type="project" value="InterPro"/>
</dbReference>
<dbReference type="InterPro" id="IPR003593">
    <property type="entry name" value="AAA+_ATPase"/>
</dbReference>
<dbReference type="InterPro" id="IPR017896">
    <property type="entry name" value="4Fe4S_Fe-S-bd"/>
</dbReference>
<dbReference type="InterPro" id="IPR017871">
    <property type="entry name" value="ABC_transporter-like_CS"/>
</dbReference>
<dbReference type="EMBL" id="DRZC01000005">
    <property type="protein sequence ID" value="HHQ79866.1"/>
    <property type="molecule type" value="Genomic_DNA"/>
</dbReference>
<dbReference type="Pfam" id="PF00005">
    <property type="entry name" value="ABC_tran"/>
    <property type="match status" value="2"/>
</dbReference>
<feature type="domain" description="4Fe-4S ferredoxin-type" evidence="4">
    <location>
        <begin position="43"/>
        <end position="72"/>
    </location>
</feature>
<accession>A0A7J3ZI99</accession>
<evidence type="ECO:0000256" key="2">
    <source>
        <dbReference type="ARBA" id="ARBA00022840"/>
    </source>
</evidence>
<protein>
    <submittedName>
        <fullName evidence="5">Ribosome biogenesis/translation initiation ATPase RLI</fullName>
    </submittedName>
</protein>
<dbReference type="PROSITE" id="PS50893">
    <property type="entry name" value="ABC_TRANSPORTER_2"/>
    <property type="match status" value="2"/>
</dbReference>
<feature type="domain" description="4Fe-4S ferredoxin-type" evidence="4">
    <location>
        <begin position="2"/>
        <end position="34"/>
    </location>
</feature>
<dbReference type="InterPro" id="IPR027417">
    <property type="entry name" value="P-loop_NTPase"/>
</dbReference>
<dbReference type="Pfam" id="PF04068">
    <property type="entry name" value="Fer4_RLI"/>
    <property type="match status" value="1"/>
</dbReference>
<gene>
    <name evidence="5" type="ORF">ENM78_00140</name>
</gene>
<dbReference type="InterPro" id="IPR017900">
    <property type="entry name" value="4Fe4S_Fe_S_CS"/>
</dbReference>
<dbReference type="FunFam" id="3.40.50.300:FF:000152">
    <property type="entry name" value="ATP-binding cassette, sub-family E, member 1"/>
    <property type="match status" value="1"/>
</dbReference>
<dbReference type="GO" id="GO:0016491">
    <property type="term" value="F:oxidoreductase activity"/>
    <property type="evidence" value="ECO:0007669"/>
    <property type="project" value="UniProtKB-ARBA"/>
</dbReference>
<dbReference type="GO" id="GO:0005524">
    <property type="term" value="F:ATP binding"/>
    <property type="evidence" value="ECO:0007669"/>
    <property type="project" value="UniProtKB-KW"/>
</dbReference>
<keyword evidence="1" id="KW-0547">Nucleotide-binding</keyword>
<dbReference type="SUPFAM" id="SSF52540">
    <property type="entry name" value="P-loop containing nucleoside triphosphate hydrolases"/>
    <property type="match status" value="2"/>
</dbReference>
<dbReference type="AlphaFoldDB" id="A0A7J3ZI99"/>
<dbReference type="NCBIfam" id="NF009945">
    <property type="entry name" value="PRK13409.1"/>
    <property type="match status" value="1"/>
</dbReference>
<dbReference type="SUPFAM" id="SSF54862">
    <property type="entry name" value="4Fe-4S ferredoxins"/>
    <property type="match status" value="1"/>
</dbReference>
<feature type="domain" description="ABC transporter" evidence="3">
    <location>
        <begin position="67"/>
        <end position="311"/>
    </location>
</feature>
<name>A0A7J3ZI99_9CREN</name>
<sequence length="608" mass="68350">MRVAVIDYTLCKPSKCNLECIRFCPINRSRVKSKAIELDGTLGKPVIYEETCIGCNICVKKCPFSAIQIENVPDELEKKVVHRYGRNAFKLYGLPIPKREAITGIIGKNGTGKTTSIRILAGEIVPNMGEEGKADWDSVIKRFRGSELQGYFEKLANKELRVVHKIQYVDLAPRKVKGTVGELLNRADERGLSRELIRELGLEQVRDRRISHLSGGELQRFLIATVLCKDAHVYIFDEPSSYLDVRERVNVARAIREYTPRSSYVLVVEHDLAVLDYLSDHVSIIYGEPGVYGIVSNPYGVKTGINSFLEGYLPAENMRIRREPIRFHATEPVGVAEALRVRERFFEWSRFKVKLNGFALEASAGSVGVGEVIGIVGPNGIGKTTFVRALIGELKDSMEGWRPPEESGLRISYKPQYVTRGMFKDTVASTLQSISQHALSPGHWHYDEIVKPLGLARLREREVSSLSGGELQKLAVAATLLREAEIYMLDEPSAYLDVEERLAVAKIIRKITEARGGAAFVVEHDASIVDFISHRIIVFRGAPGREGVASEPMDLRSGMNAFLRELAITFRRDPQTGRPRINKPDSYLDRLQKRLGEYYYIPKEGEDR</sequence>
<evidence type="ECO:0000313" key="5">
    <source>
        <dbReference type="EMBL" id="HHQ79866.1"/>
    </source>
</evidence>
<dbReference type="Gene3D" id="3.40.50.300">
    <property type="entry name" value="P-loop containing nucleotide triphosphate hydrolases"/>
    <property type="match status" value="2"/>
</dbReference>
<proteinExistence type="predicted"/>
<dbReference type="InterPro" id="IPR007209">
    <property type="entry name" value="RNaseL-inhib-like_metal-bd_dom"/>
</dbReference>
<dbReference type="SMART" id="SM00382">
    <property type="entry name" value="AAA"/>
    <property type="match status" value="2"/>
</dbReference>
<reference evidence="5" key="1">
    <citation type="journal article" date="2020" name="mSystems">
        <title>Genome- and Community-Level Interaction Insights into Carbon Utilization and Element Cycling Functions of Hydrothermarchaeota in Hydrothermal Sediment.</title>
        <authorList>
            <person name="Zhou Z."/>
            <person name="Liu Y."/>
            <person name="Xu W."/>
            <person name="Pan J."/>
            <person name="Luo Z.H."/>
            <person name="Li M."/>
        </authorList>
    </citation>
    <scope>NUCLEOTIDE SEQUENCE [LARGE SCALE GENOMIC DNA]</scope>
    <source>
        <strain evidence="5">SpSt-1116</strain>
    </source>
</reference>
<organism evidence="5">
    <name type="scientific">Fervidicoccus fontis</name>
    <dbReference type="NCBI Taxonomy" id="683846"/>
    <lineage>
        <taxon>Archaea</taxon>
        <taxon>Thermoproteota</taxon>
        <taxon>Thermoprotei</taxon>
        <taxon>Fervidicoccales</taxon>
        <taxon>Fervidicoccaceae</taxon>
        <taxon>Fervidicoccus</taxon>
    </lineage>
</organism>
<feature type="domain" description="ABC transporter" evidence="3">
    <location>
        <begin position="339"/>
        <end position="565"/>
    </location>
</feature>
<keyword evidence="2" id="KW-0067">ATP-binding</keyword>
<evidence type="ECO:0000259" key="4">
    <source>
        <dbReference type="PROSITE" id="PS51379"/>
    </source>
</evidence>
<evidence type="ECO:0000256" key="1">
    <source>
        <dbReference type="ARBA" id="ARBA00022741"/>
    </source>
</evidence>
<dbReference type="InterPro" id="IPR013283">
    <property type="entry name" value="RLI1"/>
</dbReference>
<dbReference type="PRINTS" id="PR01868">
    <property type="entry name" value="ABCEFAMILY"/>
</dbReference>
<dbReference type="PROSITE" id="PS00198">
    <property type="entry name" value="4FE4S_FER_1"/>
    <property type="match status" value="1"/>
</dbReference>
<dbReference type="PANTHER" id="PTHR19248">
    <property type="entry name" value="ATP-BINDING TRANSPORT PROTEIN-RELATED"/>
    <property type="match status" value="1"/>
</dbReference>
<comment type="caution">
    <text evidence="5">The sequence shown here is derived from an EMBL/GenBank/DDBJ whole genome shotgun (WGS) entry which is preliminary data.</text>
</comment>
<dbReference type="PROSITE" id="PS00211">
    <property type="entry name" value="ABC_TRANSPORTER_1"/>
    <property type="match status" value="2"/>
</dbReference>
<dbReference type="FunFam" id="3.40.50.300:FF:001546">
    <property type="entry name" value="RNase L inhibitor homolog"/>
    <property type="match status" value="1"/>
</dbReference>
<dbReference type="InterPro" id="IPR003439">
    <property type="entry name" value="ABC_transporter-like_ATP-bd"/>
</dbReference>